<dbReference type="GO" id="GO:0005525">
    <property type="term" value="F:GTP binding"/>
    <property type="evidence" value="ECO:0007669"/>
    <property type="project" value="InterPro"/>
</dbReference>
<organism evidence="3 4">
    <name type="scientific">Polysphondylium violaceum</name>
    <dbReference type="NCBI Taxonomy" id="133409"/>
    <lineage>
        <taxon>Eukaryota</taxon>
        <taxon>Amoebozoa</taxon>
        <taxon>Evosea</taxon>
        <taxon>Eumycetozoa</taxon>
        <taxon>Dictyostelia</taxon>
        <taxon>Dictyosteliales</taxon>
        <taxon>Dictyosteliaceae</taxon>
        <taxon>Polysphondylium</taxon>
    </lineage>
</organism>
<dbReference type="SMART" id="SM00174">
    <property type="entry name" value="RHO"/>
    <property type="match status" value="1"/>
</dbReference>
<dbReference type="SUPFAM" id="SSF52540">
    <property type="entry name" value="P-loop containing nucleoside triphosphate hydrolases"/>
    <property type="match status" value="1"/>
</dbReference>
<dbReference type="PROSITE" id="PS51419">
    <property type="entry name" value="RAB"/>
    <property type="match status" value="1"/>
</dbReference>
<dbReference type="InterPro" id="IPR001806">
    <property type="entry name" value="Small_GTPase"/>
</dbReference>
<dbReference type="InterPro" id="IPR027417">
    <property type="entry name" value="P-loop_NTPase"/>
</dbReference>
<evidence type="ECO:0000256" key="2">
    <source>
        <dbReference type="SAM" id="MobiDB-lite"/>
    </source>
</evidence>
<evidence type="ECO:0000313" key="3">
    <source>
        <dbReference type="EMBL" id="KAF2075634.1"/>
    </source>
</evidence>
<dbReference type="InterPro" id="IPR005225">
    <property type="entry name" value="Small_GTP-bd"/>
</dbReference>
<evidence type="ECO:0008006" key="5">
    <source>
        <dbReference type="Google" id="ProtNLM"/>
    </source>
</evidence>
<protein>
    <recommendedName>
        <fullName evidence="5">Rab GTPase</fullName>
    </recommendedName>
</protein>
<comment type="similarity">
    <text evidence="1">Belongs to the small GTPase superfamily. Rab family.</text>
</comment>
<proteinExistence type="inferred from homology"/>
<dbReference type="PANTHER" id="PTHR47979">
    <property type="entry name" value="DRAB11-RELATED"/>
    <property type="match status" value="1"/>
</dbReference>
<dbReference type="AlphaFoldDB" id="A0A8J4PZ49"/>
<dbReference type="PROSITE" id="PS51421">
    <property type="entry name" value="RAS"/>
    <property type="match status" value="1"/>
</dbReference>
<dbReference type="EMBL" id="AJWJ01000091">
    <property type="protein sequence ID" value="KAF2075634.1"/>
    <property type="molecule type" value="Genomic_DNA"/>
</dbReference>
<gene>
    <name evidence="3" type="ORF">CYY_003057</name>
</gene>
<feature type="region of interest" description="Disordered" evidence="2">
    <location>
        <begin position="185"/>
        <end position="206"/>
    </location>
</feature>
<dbReference type="Gene3D" id="3.40.50.300">
    <property type="entry name" value="P-loop containing nucleotide triphosphate hydrolases"/>
    <property type="match status" value="1"/>
</dbReference>
<dbReference type="FunFam" id="3.40.50.300:FF:002078">
    <property type="entry name" value="Ras-related protein RabQ"/>
    <property type="match status" value="1"/>
</dbReference>
<dbReference type="Pfam" id="PF00071">
    <property type="entry name" value="Ras"/>
    <property type="match status" value="1"/>
</dbReference>
<dbReference type="PROSITE" id="PS51420">
    <property type="entry name" value="RHO"/>
    <property type="match status" value="1"/>
</dbReference>
<dbReference type="SMART" id="SM00176">
    <property type="entry name" value="RAN"/>
    <property type="match status" value="1"/>
</dbReference>
<dbReference type="OrthoDB" id="63533at2759"/>
<dbReference type="SMART" id="SM00173">
    <property type="entry name" value="RAS"/>
    <property type="match status" value="1"/>
</dbReference>
<accession>A0A8J4PZ49</accession>
<dbReference type="GO" id="GO:0003924">
    <property type="term" value="F:GTPase activity"/>
    <property type="evidence" value="ECO:0007669"/>
    <property type="project" value="InterPro"/>
</dbReference>
<dbReference type="InterPro" id="IPR050209">
    <property type="entry name" value="Rab_GTPases_membrane_traffic"/>
</dbReference>
<evidence type="ECO:0000313" key="4">
    <source>
        <dbReference type="Proteomes" id="UP000695562"/>
    </source>
</evidence>
<name>A0A8J4PZ49_9MYCE</name>
<dbReference type="SMART" id="SM00175">
    <property type="entry name" value="RAB"/>
    <property type="match status" value="1"/>
</dbReference>
<dbReference type="CDD" id="cd00154">
    <property type="entry name" value="Rab"/>
    <property type="match status" value="1"/>
</dbReference>
<sequence>MASEEYNLKCIVTGPPFVGKSSLLLQFCEKEFTNEMDTTVGVEFQTKSIEIDSTKIKLEIWDTAGQESFRSITTNYYRGSHIALLVYDITMRQSFQHLASWVQEVTTMSSPEIIIILIGNKSDMNEKRVISFEDGDKFAKAHNLLFFETCAKDYETVQKVFETGTRKVLNLIKEGKLTVVNKKPTNVQLTTPPPTPKKKNECCKIN</sequence>
<dbReference type="NCBIfam" id="TIGR00231">
    <property type="entry name" value="small_GTP"/>
    <property type="match status" value="1"/>
</dbReference>
<dbReference type="Proteomes" id="UP000695562">
    <property type="component" value="Unassembled WGS sequence"/>
</dbReference>
<keyword evidence="4" id="KW-1185">Reference proteome</keyword>
<dbReference type="PRINTS" id="PR00449">
    <property type="entry name" value="RASTRNSFRMNG"/>
</dbReference>
<evidence type="ECO:0000256" key="1">
    <source>
        <dbReference type="ARBA" id="ARBA00006270"/>
    </source>
</evidence>
<reference evidence="3" key="1">
    <citation type="submission" date="2020-01" db="EMBL/GenBank/DDBJ databases">
        <title>Development of genomics and gene disruption for Polysphondylium violaceum indicates a role for the polyketide synthase stlB in stalk morphogenesis.</title>
        <authorList>
            <person name="Narita B."/>
            <person name="Kawabe Y."/>
            <person name="Kin K."/>
            <person name="Saito T."/>
            <person name="Gibbs R."/>
            <person name="Kuspa A."/>
            <person name="Muzny D."/>
            <person name="Queller D."/>
            <person name="Richards S."/>
            <person name="Strassman J."/>
            <person name="Sucgang R."/>
            <person name="Worley K."/>
            <person name="Schaap P."/>
        </authorList>
    </citation>
    <scope>NUCLEOTIDE SEQUENCE</scope>
    <source>
        <strain evidence="3">QSvi11</strain>
    </source>
</reference>
<comment type="caution">
    <text evidence="3">The sequence shown here is derived from an EMBL/GenBank/DDBJ whole genome shotgun (WGS) entry which is preliminary data.</text>
</comment>